<comment type="caution">
    <text evidence="7">The sequence shown here is derived from an EMBL/GenBank/DDBJ whole genome shotgun (WGS) entry which is preliminary data.</text>
</comment>
<gene>
    <name evidence="7" type="ORF">DPM19_24160</name>
</gene>
<evidence type="ECO:0000313" key="8">
    <source>
        <dbReference type="Proteomes" id="UP000251891"/>
    </source>
</evidence>
<dbReference type="InterPro" id="IPR030953">
    <property type="entry name" value="Glycosyl_450act"/>
</dbReference>
<evidence type="ECO:0000256" key="2">
    <source>
        <dbReference type="ARBA" id="ARBA00022676"/>
    </source>
</evidence>
<dbReference type="PANTHER" id="PTHR48050">
    <property type="entry name" value="STEROL 3-BETA-GLUCOSYLTRANSFERASE"/>
    <property type="match status" value="1"/>
</dbReference>
<dbReference type="AlphaFoldDB" id="A0A365H102"/>
<dbReference type="PANTHER" id="PTHR48050:SF13">
    <property type="entry name" value="STEROL 3-BETA-GLUCOSYLTRANSFERASE UGT80A2"/>
    <property type="match status" value="1"/>
</dbReference>
<evidence type="ECO:0000256" key="1">
    <source>
        <dbReference type="ARBA" id="ARBA00006962"/>
    </source>
</evidence>
<dbReference type="NCBIfam" id="TIGR04516">
    <property type="entry name" value="glycosyl_450act"/>
    <property type="match status" value="1"/>
</dbReference>
<keyword evidence="2" id="KW-0328">Glycosyltransferase</keyword>
<feature type="domain" description="Erythromycin biosynthesis protein CIII-like C-terminal" evidence="5">
    <location>
        <begin position="282"/>
        <end position="427"/>
    </location>
</feature>
<accession>A0A365H102</accession>
<name>A0A365H102_9ACTN</name>
<sequence>MRVLFVTVAAGSHLGAQVPLAWALRAAGHQVCVASQPDLEDEIVAAGLAAVPVGPPLDQEGSVEELRRRREEEARRLDGEPPDAQELMRVGDLSPDRLGYDRLHGTVTVMTSAIFQNFSARETVDDLVGFARHWRPDLVVWDTMLMAGAVAARACGAAHARLLYGLDLVGRMREEYLAEVARRPADLREDPLAEWLGWTMARYGGAFGEDLVVGQWTIDPIPSSMRLAVDHHYVPMGYVPFNGRAVIPSWLREPPARRRVCLTLGVSFREVMGGDQASIGALLEALAGLDVEVVATLDADQLATVDRVPGNVRVVDFVALNELLPSCSAIVHQGGFGTAQTALAHGVPQVIVPSDMWDAIARAQRVQRSGAGLCVSDDGRPPAVAELRDALVRVLAEPSFARAAAGMRAEVRGAPAPADLVPLLEKLTARHRG</sequence>
<comment type="similarity">
    <text evidence="1">Belongs to the glycosyltransferase 28 family.</text>
</comment>
<dbReference type="InterPro" id="IPR050426">
    <property type="entry name" value="Glycosyltransferase_28"/>
</dbReference>
<organism evidence="7 8">
    <name type="scientific">Actinomadura craniellae</name>
    <dbReference type="NCBI Taxonomy" id="2231787"/>
    <lineage>
        <taxon>Bacteria</taxon>
        <taxon>Bacillati</taxon>
        <taxon>Actinomycetota</taxon>
        <taxon>Actinomycetes</taxon>
        <taxon>Streptosporangiales</taxon>
        <taxon>Thermomonosporaceae</taxon>
        <taxon>Actinomadura</taxon>
    </lineage>
</organism>
<dbReference type="CDD" id="cd03784">
    <property type="entry name" value="GT1_Gtf-like"/>
    <property type="match status" value="1"/>
</dbReference>
<dbReference type="InterPro" id="IPR048284">
    <property type="entry name" value="EryCIII-like_N"/>
</dbReference>
<evidence type="ECO:0000256" key="4">
    <source>
        <dbReference type="ARBA" id="ARBA00023194"/>
    </source>
</evidence>
<protein>
    <submittedName>
        <fullName evidence="7">Glycosyl transferase family 28</fullName>
    </submittedName>
</protein>
<dbReference type="Pfam" id="PF21036">
    <property type="entry name" value="EryCIII-like_N"/>
    <property type="match status" value="1"/>
</dbReference>
<dbReference type="SUPFAM" id="SSF53756">
    <property type="entry name" value="UDP-Glycosyltransferase/glycogen phosphorylase"/>
    <property type="match status" value="1"/>
</dbReference>
<dbReference type="GO" id="GO:0008194">
    <property type="term" value="F:UDP-glycosyltransferase activity"/>
    <property type="evidence" value="ECO:0007669"/>
    <property type="project" value="InterPro"/>
</dbReference>
<evidence type="ECO:0000256" key="3">
    <source>
        <dbReference type="ARBA" id="ARBA00022679"/>
    </source>
</evidence>
<keyword evidence="4" id="KW-0045">Antibiotic biosynthesis</keyword>
<keyword evidence="8" id="KW-1185">Reference proteome</keyword>
<dbReference type="InterPro" id="IPR010610">
    <property type="entry name" value="EryCIII-like_C"/>
</dbReference>
<dbReference type="Pfam" id="PF06722">
    <property type="entry name" value="EryCIII-like_C"/>
    <property type="match status" value="1"/>
</dbReference>
<dbReference type="Proteomes" id="UP000251891">
    <property type="component" value="Unassembled WGS sequence"/>
</dbReference>
<dbReference type="EMBL" id="QLYX01000012">
    <property type="protein sequence ID" value="RAY12772.1"/>
    <property type="molecule type" value="Genomic_DNA"/>
</dbReference>
<dbReference type="GO" id="GO:0017000">
    <property type="term" value="P:antibiotic biosynthetic process"/>
    <property type="evidence" value="ECO:0007669"/>
    <property type="project" value="UniProtKB-KW"/>
</dbReference>
<evidence type="ECO:0000259" key="6">
    <source>
        <dbReference type="Pfam" id="PF21036"/>
    </source>
</evidence>
<dbReference type="GO" id="GO:0016758">
    <property type="term" value="F:hexosyltransferase activity"/>
    <property type="evidence" value="ECO:0007669"/>
    <property type="project" value="UniProtKB-ARBA"/>
</dbReference>
<dbReference type="InterPro" id="IPR002213">
    <property type="entry name" value="UDP_glucos_trans"/>
</dbReference>
<feature type="domain" description="Erythromycin biosynthesis protein CIII-like N-terminal" evidence="6">
    <location>
        <begin position="22"/>
        <end position="265"/>
    </location>
</feature>
<evidence type="ECO:0000259" key="5">
    <source>
        <dbReference type="Pfam" id="PF06722"/>
    </source>
</evidence>
<keyword evidence="3 7" id="KW-0808">Transferase</keyword>
<proteinExistence type="inferred from homology"/>
<evidence type="ECO:0000313" key="7">
    <source>
        <dbReference type="EMBL" id="RAY12772.1"/>
    </source>
</evidence>
<dbReference type="FunFam" id="3.40.50.2000:FF:000072">
    <property type="entry name" value="Glycosyl transferase"/>
    <property type="match status" value="1"/>
</dbReference>
<dbReference type="Gene3D" id="3.40.50.2000">
    <property type="entry name" value="Glycogen Phosphorylase B"/>
    <property type="match status" value="2"/>
</dbReference>
<reference evidence="7 8" key="1">
    <citation type="submission" date="2018-06" db="EMBL/GenBank/DDBJ databases">
        <title>Actinomadura craniellae sp. nov. isolated from marine sponge Craniella sp.</title>
        <authorList>
            <person name="Li L."/>
            <person name="Xu Q.H."/>
            <person name="Lin H.W."/>
            <person name="Lu Y.H."/>
        </authorList>
    </citation>
    <scope>NUCLEOTIDE SEQUENCE [LARGE SCALE GENOMIC DNA]</scope>
    <source>
        <strain evidence="7 8">LHW63021</strain>
    </source>
</reference>
<dbReference type="OrthoDB" id="5488434at2"/>